<feature type="non-terminal residue" evidence="2">
    <location>
        <position position="131"/>
    </location>
</feature>
<dbReference type="EMBL" id="PUIB01000029">
    <property type="protein sequence ID" value="PQO26784.1"/>
    <property type="molecule type" value="Genomic_DNA"/>
</dbReference>
<dbReference type="Pfam" id="PF14706">
    <property type="entry name" value="Tnp_DNA_bind"/>
    <property type="match status" value="1"/>
</dbReference>
<dbReference type="RefSeq" id="WP_199193364.1">
    <property type="nucleotide sequence ID" value="NZ_PUIB01000029.1"/>
</dbReference>
<feature type="domain" description="Transposase Tn5-like N-terminal" evidence="1">
    <location>
        <begin position="6"/>
        <end position="60"/>
    </location>
</feature>
<gene>
    <name evidence="2" type="ORF">C5Y98_28845</name>
</gene>
<dbReference type="PANTHER" id="PTHR37319:SF1">
    <property type="entry name" value="TRANSPOSASE TN5 DIMERISATION DOMAIN-CONTAINING PROTEIN"/>
    <property type="match status" value="1"/>
</dbReference>
<proteinExistence type="predicted"/>
<reference evidence="2 3" key="1">
    <citation type="submission" date="2018-02" db="EMBL/GenBank/DDBJ databases">
        <title>Comparative genomes isolates from brazilian mangrove.</title>
        <authorList>
            <person name="Araujo J.E."/>
            <person name="Taketani R.G."/>
            <person name="Silva M.C.P."/>
            <person name="Loureco M.V."/>
            <person name="Andreote F.D."/>
        </authorList>
    </citation>
    <scope>NUCLEOTIDE SEQUENCE [LARGE SCALE GENOMIC DNA]</scope>
    <source>
        <strain evidence="2 3">NAP PRIS-MGV</strain>
    </source>
</reference>
<comment type="caution">
    <text evidence="2">The sequence shown here is derived from an EMBL/GenBank/DDBJ whole genome shotgun (WGS) entry which is preliminary data.</text>
</comment>
<dbReference type="InterPro" id="IPR014735">
    <property type="entry name" value="Transposase_Tn5-like_N"/>
</dbReference>
<evidence type="ECO:0000313" key="3">
    <source>
        <dbReference type="Proteomes" id="UP000239388"/>
    </source>
</evidence>
<dbReference type="InterPro" id="IPR012337">
    <property type="entry name" value="RNaseH-like_sf"/>
</dbReference>
<dbReference type="InterPro" id="IPR038215">
    <property type="entry name" value="TN5-like_N_sf"/>
</dbReference>
<dbReference type="SUPFAM" id="SSF53098">
    <property type="entry name" value="Ribonuclease H-like"/>
    <property type="match status" value="1"/>
</dbReference>
<evidence type="ECO:0000313" key="2">
    <source>
        <dbReference type="EMBL" id="PQO26784.1"/>
    </source>
</evidence>
<dbReference type="InterPro" id="IPR047768">
    <property type="entry name" value="Tn5p-like"/>
</dbReference>
<evidence type="ECO:0000259" key="1">
    <source>
        <dbReference type="Pfam" id="PF14706"/>
    </source>
</evidence>
<dbReference type="Gene3D" id="1.10.246.40">
    <property type="entry name" value="Tn5 transposase, domain 1"/>
    <property type="match status" value="1"/>
</dbReference>
<dbReference type="AlphaFoldDB" id="A0A2S8F4C4"/>
<organism evidence="2 3">
    <name type="scientific">Blastopirellula marina</name>
    <dbReference type="NCBI Taxonomy" id="124"/>
    <lineage>
        <taxon>Bacteria</taxon>
        <taxon>Pseudomonadati</taxon>
        <taxon>Planctomycetota</taxon>
        <taxon>Planctomycetia</taxon>
        <taxon>Pirellulales</taxon>
        <taxon>Pirellulaceae</taxon>
        <taxon>Blastopirellula</taxon>
    </lineage>
</organism>
<dbReference type="Proteomes" id="UP000239388">
    <property type="component" value="Unassembled WGS sequence"/>
</dbReference>
<dbReference type="Gene3D" id="3.90.350.10">
    <property type="entry name" value="Transposase Inhibitor Protein From Tn5, Chain A, domain 1"/>
    <property type="match status" value="1"/>
</dbReference>
<protein>
    <recommendedName>
        <fullName evidence="1">Transposase Tn5-like N-terminal domain-containing protein</fullName>
    </recommendedName>
</protein>
<accession>A0A2S8F4C4</accession>
<sequence>MGGRIADELGGIDLGDKRLNARSAKILEALATNPEVSVNAAHDEWAETQAAYRFFNNENVTPEKILEPHLQATIRRICERPVVLIAQDTTELDFSDHPAKGLRSLNVEARQGLYLHLALALTPDRLPLGVT</sequence>
<dbReference type="PANTHER" id="PTHR37319">
    <property type="entry name" value="TRANSPOSASE"/>
    <property type="match status" value="1"/>
</dbReference>
<name>A0A2S8F4C4_9BACT</name>